<dbReference type="Pfam" id="PF02542">
    <property type="entry name" value="YgbB"/>
    <property type="match status" value="1"/>
</dbReference>
<name>A0A370NZI1_9BURK</name>
<dbReference type="FunFam" id="3.30.1330.50:FF:000001">
    <property type="entry name" value="2-C-methyl-D-erythritol 2,4-cyclodiphosphate synthase"/>
    <property type="match status" value="1"/>
</dbReference>
<dbReference type="Proteomes" id="UP000255165">
    <property type="component" value="Unassembled WGS sequence"/>
</dbReference>
<dbReference type="EMBL" id="QKWJ01000005">
    <property type="protein sequence ID" value="RDK11036.1"/>
    <property type="molecule type" value="Genomic_DNA"/>
</dbReference>
<evidence type="ECO:0000256" key="1">
    <source>
        <dbReference type="ARBA" id="ARBA00000200"/>
    </source>
</evidence>
<comment type="cofactor">
    <cofactor evidence="8">
        <name>a divalent metal cation</name>
        <dbReference type="ChEBI" id="CHEBI:60240"/>
    </cofactor>
    <text evidence="8">Binds 1 divalent metal cation per subunit.</text>
</comment>
<dbReference type="RefSeq" id="WP_115013774.1">
    <property type="nucleotide sequence ID" value="NZ_QKWJ01000005.1"/>
</dbReference>
<dbReference type="PROSITE" id="PS01350">
    <property type="entry name" value="ISPF"/>
    <property type="match status" value="1"/>
</dbReference>
<keyword evidence="12" id="KW-1185">Reference proteome</keyword>
<evidence type="ECO:0000256" key="9">
    <source>
        <dbReference type="RuleBase" id="RU004395"/>
    </source>
</evidence>
<dbReference type="AlphaFoldDB" id="A0A370NZI1"/>
<reference evidence="12" key="1">
    <citation type="submission" date="2018-06" db="EMBL/GenBank/DDBJ databases">
        <authorList>
            <person name="Feng T."/>
            <person name="Jeon C.O."/>
        </authorList>
    </citation>
    <scope>NUCLEOTIDE SEQUENCE [LARGE SCALE GENOMIC DNA]</scope>
    <source>
        <strain evidence="12">S23</strain>
    </source>
</reference>
<dbReference type="InterPro" id="IPR020555">
    <property type="entry name" value="MECDP_synthase_CS"/>
</dbReference>
<evidence type="ECO:0000256" key="6">
    <source>
        <dbReference type="ARBA" id="ARBA00023229"/>
    </source>
</evidence>
<dbReference type="InterPro" id="IPR003526">
    <property type="entry name" value="MECDP_synthase"/>
</dbReference>
<accession>A0A370NZI1</accession>
<evidence type="ECO:0000313" key="11">
    <source>
        <dbReference type="EMBL" id="RDK11036.1"/>
    </source>
</evidence>
<feature type="site" description="Transition state stabilizer" evidence="8">
    <location>
        <position position="39"/>
    </location>
</feature>
<feature type="binding site" evidence="8">
    <location>
        <begin position="66"/>
        <end position="70"/>
    </location>
    <ligand>
        <name>4-CDP-2-C-methyl-D-erythritol 2-phosphate</name>
        <dbReference type="ChEBI" id="CHEBI:57919"/>
    </ligand>
</feature>
<feature type="binding site" evidence="8">
    <location>
        <position position="147"/>
    </location>
    <ligand>
        <name>4-CDP-2-C-methyl-D-erythritol 2-phosphate</name>
        <dbReference type="ChEBI" id="CHEBI:57919"/>
    </ligand>
</feature>
<evidence type="ECO:0000256" key="7">
    <source>
        <dbReference type="ARBA" id="ARBA00023239"/>
    </source>
</evidence>
<keyword evidence="6 8" id="KW-0414">Isoprene biosynthesis</keyword>
<comment type="pathway">
    <text evidence="2 8">Isoprenoid biosynthesis; isopentenyl diphosphate biosynthesis via DXP pathway; isopentenyl diphosphate from 1-deoxy-D-xylulose 5-phosphate: step 4/6.</text>
</comment>
<comment type="catalytic activity">
    <reaction evidence="1 8 9">
        <text>4-CDP-2-C-methyl-D-erythritol 2-phosphate = 2-C-methyl-D-erythritol 2,4-cyclic diphosphate + CMP</text>
        <dbReference type="Rhea" id="RHEA:23864"/>
        <dbReference type="ChEBI" id="CHEBI:57919"/>
        <dbReference type="ChEBI" id="CHEBI:58483"/>
        <dbReference type="ChEBI" id="CHEBI:60377"/>
        <dbReference type="EC" id="4.6.1.12"/>
    </reaction>
</comment>
<feature type="binding site" evidence="8">
    <location>
        <begin position="13"/>
        <end position="15"/>
    </location>
    <ligand>
        <name>4-CDP-2-C-methyl-D-erythritol 2-phosphate</name>
        <dbReference type="ChEBI" id="CHEBI:57919"/>
    </ligand>
</feature>
<sequence>MMPFDIRVGQGYDVHALVPGRKLILGGVEIPHDRGLLGHSDADALLHAVTDALFGAAALGDIGRHFPDTDPQFAGADSRALLREAARRVRAAGYEIGNVDATVIAQAPRLAPHIGAMVANLAEDLGIAPGRCNVKAKTNEKLGFEGRQEGIVAQAAVLVWRASVADVQD</sequence>
<dbReference type="NCBIfam" id="TIGR00151">
    <property type="entry name" value="ispF"/>
    <property type="match status" value="1"/>
</dbReference>
<dbReference type="InterPro" id="IPR036571">
    <property type="entry name" value="MECDP_synthase_sf"/>
</dbReference>
<dbReference type="Gene3D" id="3.30.1330.50">
    <property type="entry name" value="2-C-methyl-D-erythritol 2,4-cyclodiphosphate synthase"/>
    <property type="match status" value="1"/>
</dbReference>
<feature type="binding site" evidence="8">
    <location>
        <position position="13"/>
    </location>
    <ligand>
        <name>a divalent metal cation</name>
        <dbReference type="ChEBI" id="CHEBI:60240"/>
    </ligand>
</feature>
<evidence type="ECO:0000256" key="5">
    <source>
        <dbReference type="ARBA" id="ARBA00022723"/>
    </source>
</evidence>
<feature type="domain" description="2-C-methyl-D-erythritol 2,4-cyclodiphosphate synthase" evidence="10">
    <location>
        <begin position="6"/>
        <end position="159"/>
    </location>
</feature>
<feature type="site" description="Transition state stabilizer" evidence="8">
    <location>
        <position position="138"/>
    </location>
</feature>
<evidence type="ECO:0000256" key="2">
    <source>
        <dbReference type="ARBA" id="ARBA00004709"/>
    </source>
</evidence>
<comment type="subunit">
    <text evidence="8">Homotrimer.</text>
</comment>
<keyword evidence="7 8" id="KW-0456">Lyase</keyword>
<feature type="binding site" evidence="8">
    <location>
        <position position="144"/>
    </location>
    <ligand>
        <name>4-CDP-2-C-methyl-D-erythritol 2-phosphate</name>
        <dbReference type="ChEBI" id="CHEBI:57919"/>
    </ligand>
</feature>
<dbReference type="HAMAP" id="MF_00107">
    <property type="entry name" value="IspF"/>
    <property type="match status" value="1"/>
</dbReference>
<dbReference type="PANTHER" id="PTHR43181:SF1">
    <property type="entry name" value="2-C-METHYL-D-ERYTHRITOL 2,4-CYCLODIPHOSPHATE SYNTHASE, CHLOROPLASTIC"/>
    <property type="match status" value="1"/>
</dbReference>
<comment type="caution">
    <text evidence="8">Lacks conserved residue(s) required for the propagation of feature annotation.</text>
</comment>
<dbReference type="GO" id="GO:0008685">
    <property type="term" value="F:2-C-methyl-D-erythritol 2,4-cyclodiphosphate synthase activity"/>
    <property type="evidence" value="ECO:0007669"/>
    <property type="project" value="UniProtKB-UniRule"/>
</dbReference>
<feature type="binding site" evidence="8">
    <location>
        <begin position="39"/>
        <end position="40"/>
    </location>
    <ligand>
        <name>4-CDP-2-C-methyl-D-erythritol 2-phosphate</name>
        <dbReference type="ChEBI" id="CHEBI:57919"/>
    </ligand>
</feature>
<proteinExistence type="inferred from homology"/>
<feature type="binding site" evidence="8">
    <location>
        <position position="47"/>
    </location>
    <ligand>
        <name>a divalent metal cation</name>
        <dbReference type="ChEBI" id="CHEBI:60240"/>
    </ligand>
</feature>
<comment type="caution">
    <text evidence="11">The sequence shown here is derived from an EMBL/GenBank/DDBJ whole genome shotgun (WGS) entry which is preliminary data.</text>
</comment>
<protein>
    <recommendedName>
        <fullName evidence="4 8">2-C-methyl-D-erythritol 2,4-cyclodiphosphate synthase</fullName>
        <shortName evidence="8">MECDP-synthase</shortName>
        <shortName evidence="8">MECPP-synthase</shortName>
        <shortName evidence="8">MECPS</shortName>
        <ecNumber evidence="4 8">4.6.1.12</ecNumber>
    </recommendedName>
</protein>
<gene>
    <name evidence="8" type="primary">ispF</name>
    <name evidence="11" type="ORF">DN412_06580</name>
</gene>
<keyword evidence="5 8" id="KW-0479">Metal-binding</keyword>
<dbReference type="EC" id="4.6.1.12" evidence="4 8"/>
<comment type="function">
    <text evidence="8">Involved in the biosynthesis of isopentenyl diphosphate (IPP) and dimethylallyl diphosphate (DMAPP), two major building blocks of isoprenoid compounds. Catalyzes the conversion of 4-diphosphocytidyl-2-C-methyl-D-erythritol 2-phosphate (CDP-ME2P) to 2-C-methyl-D-erythritol 2,4-cyclodiphosphate (ME-CPP) with a corresponding release of cytidine 5-monophosphate (CMP).</text>
</comment>
<evidence type="ECO:0000256" key="8">
    <source>
        <dbReference type="HAMAP-Rule" id="MF_00107"/>
    </source>
</evidence>
<dbReference type="PANTHER" id="PTHR43181">
    <property type="entry name" value="2-C-METHYL-D-ERYTHRITOL 2,4-CYCLODIPHOSPHATE SYNTHASE, CHLOROPLASTIC"/>
    <property type="match status" value="1"/>
</dbReference>
<evidence type="ECO:0000256" key="4">
    <source>
        <dbReference type="ARBA" id="ARBA00012579"/>
    </source>
</evidence>
<dbReference type="UniPathway" id="UPA00056">
    <property type="reaction ID" value="UER00095"/>
</dbReference>
<feature type="binding site" evidence="8">
    <location>
        <begin position="61"/>
        <end position="63"/>
    </location>
    <ligand>
        <name>4-CDP-2-C-methyl-D-erythritol 2-phosphate</name>
        <dbReference type="ChEBI" id="CHEBI:57919"/>
    </ligand>
</feature>
<feature type="binding site" evidence="8">
    <location>
        <position position="15"/>
    </location>
    <ligand>
        <name>a divalent metal cation</name>
        <dbReference type="ChEBI" id="CHEBI:60240"/>
    </ligand>
</feature>
<organism evidence="11 12">
    <name type="scientific">Cupriavidus lacunae</name>
    <dbReference type="NCBI Taxonomy" id="2666307"/>
    <lineage>
        <taxon>Bacteria</taxon>
        <taxon>Pseudomonadati</taxon>
        <taxon>Pseudomonadota</taxon>
        <taxon>Betaproteobacteria</taxon>
        <taxon>Burkholderiales</taxon>
        <taxon>Burkholderiaceae</taxon>
        <taxon>Cupriavidus</taxon>
    </lineage>
</organism>
<dbReference type="SUPFAM" id="SSF69765">
    <property type="entry name" value="IpsF-like"/>
    <property type="match status" value="1"/>
</dbReference>
<evidence type="ECO:0000259" key="10">
    <source>
        <dbReference type="Pfam" id="PF02542"/>
    </source>
</evidence>
<dbReference type="GO" id="GO:0019288">
    <property type="term" value="P:isopentenyl diphosphate biosynthetic process, methylerythritol 4-phosphate pathway"/>
    <property type="evidence" value="ECO:0007669"/>
    <property type="project" value="UniProtKB-UniRule"/>
</dbReference>
<dbReference type="CDD" id="cd00554">
    <property type="entry name" value="MECDP_synthase"/>
    <property type="match status" value="1"/>
</dbReference>
<evidence type="ECO:0000313" key="12">
    <source>
        <dbReference type="Proteomes" id="UP000255165"/>
    </source>
</evidence>
<dbReference type="GO" id="GO:0016114">
    <property type="term" value="P:terpenoid biosynthetic process"/>
    <property type="evidence" value="ECO:0007669"/>
    <property type="project" value="InterPro"/>
</dbReference>
<dbReference type="GO" id="GO:0046872">
    <property type="term" value="F:metal ion binding"/>
    <property type="evidence" value="ECO:0007669"/>
    <property type="project" value="UniProtKB-KW"/>
</dbReference>
<evidence type="ECO:0000256" key="3">
    <source>
        <dbReference type="ARBA" id="ARBA00008480"/>
    </source>
</evidence>
<comment type="similarity">
    <text evidence="3 8 9">Belongs to the IspF family.</text>
</comment>